<sequence length="499" mass="55205">MDFALDLPDSRSKRAPLSPKKENIIPFSIPECKAYSNQFSNKSLKDTAKLVPRLVTVLPGCKDRLESTVSLLTKYKNLDHFAYERKDVWHIGLGSRSSLQVDPRGKTALMTGQGRQEECPIVGSLTDFVRDFIEDQSVRHEGKIFGQVGFNYGAHARDQSYTPGRWPILSIIIPELEITLRPDGVTLQGYDQQQLNEVCDFLKSTSVMPFRVPEPRPVNTHVNGKEYKTLVSKALAEIADGKYNKVIVSRAVDLGNLVDMPSTLLHGRRGNTPARSYIMSHAGFQATGFSPELVMAVQNGIVVTEPLAGTCSRTVPKEEDAEMLTHKLLSDPKEIVEHISSVKEAISELNRFCVPDTVSVKDLMNMKERGSVAHLGSSVYGHLSPNADPWTAFNVLFPSITASGIPKDLGLKAIDHLETRPRELYSGAVLLIDPKEEFFEAALCLRIVLQDSTNTWIQAGAGIIAQSNPDREFTETNEKMASMAPYIVFEGKGSKKAYA</sequence>
<dbReference type="InterPro" id="IPR019996">
    <property type="entry name" value="Salicylate_synthase"/>
</dbReference>
<evidence type="ECO:0000259" key="5">
    <source>
        <dbReference type="Pfam" id="PF00425"/>
    </source>
</evidence>
<keyword evidence="7" id="KW-1185">Reference proteome</keyword>
<comment type="cofactor">
    <cofactor evidence="1">
        <name>Mg(2+)</name>
        <dbReference type="ChEBI" id="CHEBI:18420"/>
    </cofactor>
</comment>
<keyword evidence="2" id="KW-0479">Metal-binding</keyword>
<dbReference type="GO" id="GO:0008909">
    <property type="term" value="F:isochorismate synthase activity"/>
    <property type="evidence" value="ECO:0007669"/>
    <property type="project" value="InterPro"/>
</dbReference>
<dbReference type="PANTHER" id="PTHR11236:SF48">
    <property type="entry name" value="ISOCHORISMATE SYNTHASE MENF"/>
    <property type="match status" value="1"/>
</dbReference>
<evidence type="ECO:0000256" key="1">
    <source>
        <dbReference type="ARBA" id="ARBA00001946"/>
    </source>
</evidence>
<dbReference type="Pfam" id="PF00425">
    <property type="entry name" value="Chorismate_bind"/>
    <property type="match status" value="1"/>
</dbReference>
<dbReference type="GO" id="GO:0000162">
    <property type="term" value="P:L-tryptophan biosynthetic process"/>
    <property type="evidence" value="ECO:0007669"/>
    <property type="project" value="TreeGrafter"/>
</dbReference>
<keyword evidence="4" id="KW-0456">Lyase</keyword>
<gene>
    <name evidence="6" type="ORF">NA56DRAFT_651000</name>
</gene>
<dbReference type="Proteomes" id="UP000235672">
    <property type="component" value="Unassembled WGS sequence"/>
</dbReference>
<dbReference type="InterPro" id="IPR005801">
    <property type="entry name" value="ADC_synthase"/>
</dbReference>
<dbReference type="GO" id="GO:0016833">
    <property type="term" value="F:oxo-acid-lyase activity"/>
    <property type="evidence" value="ECO:0007669"/>
    <property type="project" value="InterPro"/>
</dbReference>
<evidence type="ECO:0000313" key="6">
    <source>
        <dbReference type="EMBL" id="PMD14434.1"/>
    </source>
</evidence>
<keyword evidence="3" id="KW-0460">Magnesium</keyword>
<proteinExistence type="predicted"/>
<dbReference type="PANTHER" id="PTHR11236">
    <property type="entry name" value="AMINOBENZOATE/ANTHRANILATE SYNTHASE"/>
    <property type="match status" value="1"/>
</dbReference>
<protein>
    <submittedName>
        <fullName evidence="6">Salicylate synthetase</fullName>
    </submittedName>
</protein>
<dbReference type="EMBL" id="KZ613522">
    <property type="protein sequence ID" value="PMD14434.1"/>
    <property type="molecule type" value="Genomic_DNA"/>
</dbReference>
<dbReference type="GO" id="GO:0046872">
    <property type="term" value="F:metal ion binding"/>
    <property type="evidence" value="ECO:0007669"/>
    <property type="project" value="UniProtKB-KW"/>
</dbReference>
<name>A0A2J6PKA2_9HELO</name>
<evidence type="ECO:0000313" key="7">
    <source>
        <dbReference type="Proteomes" id="UP000235672"/>
    </source>
</evidence>
<dbReference type="SUPFAM" id="SSF56322">
    <property type="entry name" value="ADC synthase"/>
    <property type="match status" value="1"/>
</dbReference>
<evidence type="ECO:0000256" key="2">
    <source>
        <dbReference type="ARBA" id="ARBA00022723"/>
    </source>
</evidence>
<dbReference type="Gene3D" id="3.60.120.10">
    <property type="entry name" value="Anthranilate synthase"/>
    <property type="match status" value="1"/>
</dbReference>
<reference evidence="6 7" key="1">
    <citation type="submission" date="2016-05" db="EMBL/GenBank/DDBJ databases">
        <title>A degradative enzymes factory behind the ericoid mycorrhizal symbiosis.</title>
        <authorList>
            <consortium name="DOE Joint Genome Institute"/>
            <person name="Martino E."/>
            <person name="Morin E."/>
            <person name="Grelet G."/>
            <person name="Kuo A."/>
            <person name="Kohler A."/>
            <person name="Daghino S."/>
            <person name="Barry K."/>
            <person name="Choi C."/>
            <person name="Cichocki N."/>
            <person name="Clum A."/>
            <person name="Copeland A."/>
            <person name="Hainaut M."/>
            <person name="Haridas S."/>
            <person name="Labutti K."/>
            <person name="Lindquist E."/>
            <person name="Lipzen A."/>
            <person name="Khouja H.-R."/>
            <person name="Murat C."/>
            <person name="Ohm R."/>
            <person name="Olson A."/>
            <person name="Spatafora J."/>
            <person name="Veneault-Fourrey C."/>
            <person name="Henrissat B."/>
            <person name="Grigoriev I."/>
            <person name="Martin F."/>
            <person name="Perotto S."/>
        </authorList>
    </citation>
    <scope>NUCLEOTIDE SEQUENCE [LARGE SCALE GENOMIC DNA]</scope>
    <source>
        <strain evidence="6 7">UAMH 7357</strain>
    </source>
</reference>
<feature type="domain" description="Chorismate-utilising enzyme C-terminal" evidence="5">
    <location>
        <begin position="225"/>
        <end position="479"/>
    </location>
</feature>
<dbReference type="AlphaFoldDB" id="A0A2J6PKA2"/>
<dbReference type="InterPro" id="IPR015890">
    <property type="entry name" value="Chorismate_C"/>
</dbReference>
<dbReference type="OrthoDB" id="1865897at2759"/>
<dbReference type="NCBIfam" id="TIGR03494">
    <property type="entry name" value="salicyl_syn"/>
    <property type="match status" value="1"/>
</dbReference>
<accession>A0A2J6PKA2</accession>
<dbReference type="STRING" id="1745343.A0A2J6PKA2"/>
<evidence type="ECO:0000256" key="3">
    <source>
        <dbReference type="ARBA" id="ARBA00022842"/>
    </source>
</evidence>
<dbReference type="InterPro" id="IPR019999">
    <property type="entry name" value="Anth_synth_I-like"/>
</dbReference>
<evidence type="ECO:0000256" key="4">
    <source>
        <dbReference type="ARBA" id="ARBA00023239"/>
    </source>
</evidence>
<organism evidence="6 7">
    <name type="scientific">Hyaloscypha hepaticicola</name>
    <dbReference type="NCBI Taxonomy" id="2082293"/>
    <lineage>
        <taxon>Eukaryota</taxon>
        <taxon>Fungi</taxon>
        <taxon>Dikarya</taxon>
        <taxon>Ascomycota</taxon>
        <taxon>Pezizomycotina</taxon>
        <taxon>Leotiomycetes</taxon>
        <taxon>Helotiales</taxon>
        <taxon>Hyaloscyphaceae</taxon>
        <taxon>Hyaloscypha</taxon>
    </lineage>
</organism>